<proteinExistence type="predicted"/>
<dbReference type="Pfam" id="PF13411">
    <property type="entry name" value="MerR_1"/>
    <property type="match status" value="1"/>
</dbReference>
<dbReference type="AlphaFoldDB" id="A0A291T7G3"/>
<keyword evidence="4" id="KW-0472">Membrane</keyword>
<dbReference type="Gene3D" id="1.10.1660.10">
    <property type="match status" value="1"/>
</dbReference>
<gene>
    <name evidence="6" type="ORF">CRH10_01525</name>
</gene>
<dbReference type="PROSITE" id="PS50937">
    <property type="entry name" value="HTH_MERR_2"/>
    <property type="match status" value="1"/>
</dbReference>
<feature type="transmembrane region" description="Helical" evidence="4">
    <location>
        <begin position="236"/>
        <end position="254"/>
    </location>
</feature>
<sequence>MNIKQASEQSGVSAPNIRFYEKEGLLTPARRQGNDYRDYTAGDVRTLKLIRMLRMLDVPLPTIKAVLCGEQPLQQALQAQQTVLEQQAAQLAAAMQFCADLARQQPQADTLDVDACLTRMESPTPQQGFFSGWLQDYCTLARVQHQKHFFFIPQGSINTPQEFTAALQTYAEERGMQFALTKKGMYPEFSLDGIPYKAYRNPGKYRDEICCDTVHPEQLDTGLPSRREKLLRIARIVLPPVCVFAAIMAAGWAVTGGTDWLWLAALASGGVLLGRCFEKWL</sequence>
<dbReference type="PANTHER" id="PTHR30204">
    <property type="entry name" value="REDOX-CYCLING DRUG-SENSING TRANSCRIPTIONAL ACTIVATOR SOXR"/>
    <property type="match status" value="1"/>
</dbReference>
<dbReference type="GO" id="GO:0003677">
    <property type="term" value="F:DNA binding"/>
    <property type="evidence" value="ECO:0007669"/>
    <property type="project" value="UniProtKB-KW"/>
</dbReference>
<evidence type="ECO:0000256" key="3">
    <source>
        <dbReference type="ARBA" id="ARBA00023163"/>
    </source>
</evidence>
<evidence type="ECO:0000256" key="2">
    <source>
        <dbReference type="ARBA" id="ARBA00023125"/>
    </source>
</evidence>
<dbReference type="EMBL" id="CP023819">
    <property type="protein sequence ID" value="ATL89086.1"/>
    <property type="molecule type" value="Genomic_DNA"/>
</dbReference>
<feature type="transmembrane region" description="Helical" evidence="4">
    <location>
        <begin position="260"/>
        <end position="277"/>
    </location>
</feature>
<keyword evidence="4" id="KW-1133">Transmembrane helix</keyword>
<keyword evidence="1" id="KW-0805">Transcription regulation</keyword>
<keyword evidence="2" id="KW-0238">DNA-binding</keyword>
<organism evidence="6 7">
    <name type="scientific">Faecalibacterium prausnitzii</name>
    <dbReference type="NCBI Taxonomy" id="853"/>
    <lineage>
        <taxon>Bacteria</taxon>
        <taxon>Bacillati</taxon>
        <taxon>Bacillota</taxon>
        <taxon>Clostridia</taxon>
        <taxon>Eubacteriales</taxon>
        <taxon>Oscillospiraceae</taxon>
        <taxon>Faecalibacterium</taxon>
    </lineage>
</organism>
<dbReference type="RefSeq" id="WP_098922455.1">
    <property type="nucleotide sequence ID" value="NZ_CP023819.1"/>
</dbReference>
<evidence type="ECO:0000259" key="5">
    <source>
        <dbReference type="PROSITE" id="PS50937"/>
    </source>
</evidence>
<dbReference type="Proteomes" id="UP000223709">
    <property type="component" value="Chromosome"/>
</dbReference>
<reference evidence="6 7" key="1">
    <citation type="submission" date="2017-10" db="EMBL/GenBank/DDBJ databases">
        <title>Complete Genome Sequence of Faecalibacterium prausnitzii isolated from the gut of healthy adult Indian.</title>
        <authorList>
            <person name="Bag S."/>
            <person name="Ghosh T.S."/>
            <person name="Das B."/>
        </authorList>
    </citation>
    <scope>NUCLEOTIDE SEQUENCE [LARGE SCALE GENOMIC DNA]</scope>
    <source>
        <strain evidence="6 7">Indica</strain>
    </source>
</reference>
<evidence type="ECO:0000313" key="7">
    <source>
        <dbReference type="Proteomes" id="UP000223709"/>
    </source>
</evidence>
<keyword evidence="4" id="KW-0812">Transmembrane</keyword>
<keyword evidence="3" id="KW-0804">Transcription</keyword>
<accession>A0A291T7G3</accession>
<protein>
    <submittedName>
        <fullName evidence="6">MerR family transcriptional regulator</fullName>
    </submittedName>
</protein>
<dbReference type="SMART" id="SM00422">
    <property type="entry name" value="HTH_MERR"/>
    <property type="match status" value="1"/>
</dbReference>
<dbReference type="PANTHER" id="PTHR30204:SF94">
    <property type="entry name" value="HEAVY METAL-DEPENDENT TRANSCRIPTIONAL REGULATOR HI_0293-RELATED"/>
    <property type="match status" value="1"/>
</dbReference>
<evidence type="ECO:0000256" key="4">
    <source>
        <dbReference type="SAM" id="Phobius"/>
    </source>
</evidence>
<dbReference type="SUPFAM" id="SSF46955">
    <property type="entry name" value="Putative DNA-binding domain"/>
    <property type="match status" value="1"/>
</dbReference>
<feature type="domain" description="HTH merR-type" evidence="5">
    <location>
        <begin position="1"/>
        <end position="69"/>
    </location>
</feature>
<dbReference type="GO" id="GO:0003700">
    <property type="term" value="F:DNA-binding transcription factor activity"/>
    <property type="evidence" value="ECO:0007669"/>
    <property type="project" value="InterPro"/>
</dbReference>
<evidence type="ECO:0000256" key="1">
    <source>
        <dbReference type="ARBA" id="ARBA00023015"/>
    </source>
</evidence>
<dbReference type="InterPro" id="IPR047057">
    <property type="entry name" value="MerR_fam"/>
</dbReference>
<name>A0A291T7G3_9FIRM</name>
<dbReference type="CDD" id="cd00592">
    <property type="entry name" value="HTH_MerR-like"/>
    <property type="match status" value="1"/>
</dbReference>
<dbReference type="InterPro" id="IPR000551">
    <property type="entry name" value="MerR-type_HTH_dom"/>
</dbReference>
<dbReference type="InterPro" id="IPR009061">
    <property type="entry name" value="DNA-bd_dom_put_sf"/>
</dbReference>
<evidence type="ECO:0000313" key="6">
    <source>
        <dbReference type="EMBL" id="ATL89086.1"/>
    </source>
</evidence>